<dbReference type="PANTHER" id="PTHR31683">
    <property type="entry name" value="PECTATE LYASE 18-RELATED"/>
    <property type="match status" value="1"/>
</dbReference>
<keyword evidence="3" id="KW-0624">Polysaccharide degradation</keyword>
<dbReference type="SMART" id="SM00656">
    <property type="entry name" value="Amb_all"/>
    <property type="match status" value="1"/>
</dbReference>
<dbReference type="AlphaFoldDB" id="A0A0K6G8W6"/>
<dbReference type="SUPFAM" id="SSF51126">
    <property type="entry name" value="Pectin lyase-like"/>
    <property type="match status" value="1"/>
</dbReference>
<feature type="domain" description="Pectate lyase" evidence="4">
    <location>
        <begin position="61"/>
        <end position="272"/>
    </location>
</feature>
<reference evidence="5 6" key="1">
    <citation type="submission" date="2015-07" db="EMBL/GenBank/DDBJ databases">
        <authorList>
            <person name="Noorani M."/>
        </authorList>
    </citation>
    <scope>NUCLEOTIDE SEQUENCE [LARGE SCALE GENOMIC DNA]</scope>
    <source>
        <strain evidence="5">BBA 69670</strain>
    </source>
</reference>
<dbReference type="InterPro" id="IPR011050">
    <property type="entry name" value="Pectin_lyase_fold/virulence"/>
</dbReference>
<dbReference type="GO" id="GO:0000272">
    <property type="term" value="P:polysaccharide catabolic process"/>
    <property type="evidence" value="ECO:0007669"/>
    <property type="project" value="UniProtKB-KW"/>
</dbReference>
<protein>
    <recommendedName>
        <fullName evidence="4">Pectate lyase domain-containing protein</fullName>
    </recommendedName>
</protein>
<keyword evidence="3" id="KW-0119">Carbohydrate metabolism</keyword>
<proteinExistence type="inferred from homology"/>
<evidence type="ECO:0000313" key="6">
    <source>
        <dbReference type="Proteomes" id="UP000044841"/>
    </source>
</evidence>
<sequence>MTGYCILCALSPPSVMKLPVTFLSFSLGVALANPLVIKRASTGDKATIGYATLSGGTTGGGSAAPVTVTSLSALKAAVASSTSKVVIVSGTITGNEVVKVGSNTSILGKSGATLSGIGLRVLEVSNVIVRNLKITKVLADAGDHIAIQASNRVWVDSVELWVDHDHDQDYYDGLLDITHGAYAISITNSYLHDDWKGSLVGHSDSNESEDVAIQVTYAYNKWYNLNTRAPYIRFGHGHIFNSYYLSINDAITGVAGAQLLVQSNVFESLDISLYTSSDACADATGNLFSGIVDHTPCTLVRSAPYAYSIMPASSVKAYVNANAGAKLNF</sequence>
<comment type="similarity">
    <text evidence="1 3">Belongs to the polysaccharide lyase 1 family.</text>
</comment>
<organism evidence="5 6">
    <name type="scientific">Rhizoctonia solani</name>
    <dbReference type="NCBI Taxonomy" id="456999"/>
    <lineage>
        <taxon>Eukaryota</taxon>
        <taxon>Fungi</taxon>
        <taxon>Dikarya</taxon>
        <taxon>Basidiomycota</taxon>
        <taxon>Agaricomycotina</taxon>
        <taxon>Agaricomycetes</taxon>
        <taxon>Cantharellales</taxon>
        <taxon>Ceratobasidiaceae</taxon>
        <taxon>Rhizoctonia</taxon>
    </lineage>
</organism>
<keyword evidence="2 3" id="KW-0456">Lyase</keyword>
<evidence type="ECO:0000256" key="2">
    <source>
        <dbReference type="ARBA" id="ARBA00023239"/>
    </source>
</evidence>
<dbReference type="Proteomes" id="UP000044841">
    <property type="component" value="Unassembled WGS sequence"/>
</dbReference>
<dbReference type="InterPro" id="IPR002022">
    <property type="entry name" value="Pec_lyase"/>
</dbReference>
<dbReference type="GO" id="GO:0005576">
    <property type="term" value="C:extracellular region"/>
    <property type="evidence" value="ECO:0007669"/>
    <property type="project" value="UniProtKB-SubCell"/>
</dbReference>
<name>A0A0K6G8W6_9AGAM</name>
<dbReference type="Pfam" id="PF00544">
    <property type="entry name" value="Pectate_lyase_4"/>
    <property type="match status" value="1"/>
</dbReference>
<evidence type="ECO:0000256" key="1">
    <source>
        <dbReference type="ARBA" id="ARBA00010980"/>
    </source>
</evidence>
<keyword evidence="6" id="KW-1185">Reference proteome</keyword>
<dbReference type="InterPro" id="IPR045032">
    <property type="entry name" value="PEL"/>
</dbReference>
<dbReference type="EMBL" id="CYGV01001497">
    <property type="protein sequence ID" value="CUA74809.1"/>
    <property type="molecule type" value="Genomic_DNA"/>
</dbReference>
<evidence type="ECO:0000313" key="5">
    <source>
        <dbReference type="EMBL" id="CUA74809.1"/>
    </source>
</evidence>
<dbReference type="Gene3D" id="2.160.20.10">
    <property type="entry name" value="Single-stranded right-handed beta-helix, Pectin lyase-like"/>
    <property type="match status" value="1"/>
</dbReference>
<evidence type="ECO:0000256" key="3">
    <source>
        <dbReference type="RuleBase" id="RU361173"/>
    </source>
</evidence>
<dbReference type="InterPro" id="IPR012334">
    <property type="entry name" value="Pectin_lyas_fold"/>
</dbReference>
<gene>
    <name evidence="5" type="primary">plyA</name>
    <name evidence="5" type="ORF">RSOLAG22IIIB_11505</name>
</gene>
<evidence type="ECO:0000259" key="4">
    <source>
        <dbReference type="SMART" id="SM00656"/>
    </source>
</evidence>
<keyword evidence="3" id="KW-0964">Secreted</keyword>
<dbReference type="PANTHER" id="PTHR31683:SF18">
    <property type="entry name" value="PECTATE LYASE 21-RELATED"/>
    <property type="match status" value="1"/>
</dbReference>
<comment type="subcellular location">
    <subcellularLocation>
        <location evidence="3">Secreted</location>
    </subcellularLocation>
</comment>
<accession>A0A0K6G8W6</accession>
<dbReference type="GO" id="GO:0030570">
    <property type="term" value="F:pectate lyase activity"/>
    <property type="evidence" value="ECO:0007669"/>
    <property type="project" value="InterPro"/>
</dbReference>